<organism evidence="6 7">
    <name type="scientific">Candidatus Galacturonatibacter soehngenii</name>
    <dbReference type="NCBI Taxonomy" id="2307010"/>
    <lineage>
        <taxon>Bacteria</taxon>
        <taxon>Bacillati</taxon>
        <taxon>Bacillota</taxon>
        <taxon>Clostridia</taxon>
        <taxon>Lachnospirales</taxon>
        <taxon>Lachnospiraceae</taxon>
        <taxon>Candidatus Galacturonatibacter</taxon>
    </lineage>
</organism>
<reference evidence="6 7" key="2">
    <citation type="submission" date="2020-02" db="EMBL/GenBank/DDBJ databases">
        <title>Candidatus Galacturonibacter soehngenii shows hetero-acetogenic catabolism of galacturonic acid but lacks a canonical carbon monoxide dehydrogenase/acetyl-CoA synthase complex.</title>
        <authorList>
            <person name="Diender M."/>
            <person name="Stouten G.R."/>
            <person name="Petersen J.F."/>
            <person name="Nielsen P.H."/>
            <person name="Dueholm M.S."/>
            <person name="Pronk J.T."/>
            <person name="Van Loosdrecht M.C.M."/>
        </authorList>
    </citation>
    <scope>NUCLEOTIDE SEQUENCE [LARGE SCALE GENOMIC DNA]</scope>
    <source>
        <strain evidence="6">GalUA</strain>
    </source>
</reference>
<dbReference type="OrthoDB" id="9805009at2"/>
<keyword evidence="3" id="KW-0963">Cytoplasm</keyword>
<dbReference type="GO" id="GO:0048029">
    <property type="term" value="F:monosaccharide binding"/>
    <property type="evidence" value="ECO:0007669"/>
    <property type="project" value="InterPro"/>
</dbReference>
<dbReference type="InterPro" id="IPR023750">
    <property type="entry name" value="RbsD-like_sf"/>
</dbReference>
<evidence type="ECO:0000256" key="2">
    <source>
        <dbReference type="ARBA" id="ARBA00012862"/>
    </source>
</evidence>
<evidence type="ECO:0000256" key="1">
    <source>
        <dbReference type="ARBA" id="ARBA00000223"/>
    </source>
</evidence>
<dbReference type="SUPFAM" id="SSF102546">
    <property type="entry name" value="RbsD-like"/>
    <property type="match status" value="1"/>
</dbReference>
<dbReference type="Gene3D" id="3.40.1650.10">
    <property type="entry name" value="RbsD-like domain"/>
    <property type="match status" value="1"/>
</dbReference>
<gene>
    <name evidence="6" type="primary">rbsD</name>
    <name evidence="6" type="ORF">F7O84_11185</name>
</gene>
<proteinExistence type="predicted"/>
<dbReference type="GO" id="GO:0005829">
    <property type="term" value="C:cytosol"/>
    <property type="evidence" value="ECO:0007669"/>
    <property type="project" value="TreeGrafter"/>
</dbReference>
<evidence type="ECO:0000256" key="3">
    <source>
        <dbReference type="ARBA" id="ARBA00022490"/>
    </source>
</evidence>
<accession>A0A7V7UG44</accession>
<evidence type="ECO:0000256" key="4">
    <source>
        <dbReference type="ARBA" id="ARBA00023235"/>
    </source>
</evidence>
<dbReference type="EC" id="5.4.99.62" evidence="2"/>
<dbReference type="PANTHER" id="PTHR37831:SF1">
    <property type="entry name" value="D-RIBOSE PYRANASE"/>
    <property type="match status" value="1"/>
</dbReference>
<dbReference type="Pfam" id="PF05025">
    <property type="entry name" value="RbsD_FucU"/>
    <property type="match status" value="1"/>
</dbReference>
<evidence type="ECO:0000313" key="7">
    <source>
        <dbReference type="Proteomes" id="UP000461768"/>
    </source>
</evidence>
<keyword evidence="5" id="KW-0119">Carbohydrate metabolism</keyword>
<comment type="catalytic activity">
    <reaction evidence="1">
        <text>beta-D-ribopyranose = beta-D-ribofuranose</text>
        <dbReference type="Rhea" id="RHEA:25432"/>
        <dbReference type="ChEBI" id="CHEBI:27476"/>
        <dbReference type="ChEBI" id="CHEBI:47002"/>
        <dbReference type="EC" id="5.4.99.62"/>
    </reaction>
</comment>
<keyword evidence="7" id="KW-1185">Reference proteome</keyword>
<sequence length="131" mass="14542">MKKTGIIHGELAKQIAQIGHQDLFLVCNAGLAIPSTIPVIDLAITAGTPDVKTVLKAMLKEMVVEYYFIPEEFKEGNKDYYASIKALMPEAKEEVNPFIGFKSFTRNVKFAVRTGDMSPYANYILRAGNIL</sequence>
<keyword evidence="4 6" id="KW-0413">Isomerase</keyword>
<dbReference type="GO" id="GO:0019303">
    <property type="term" value="P:D-ribose catabolic process"/>
    <property type="evidence" value="ECO:0007669"/>
    <property type="project" value="TreeGrafter"/>
</dbReference>
<reference evidence="6 7" key="1">
    <citation type="submission" date="2019-09" db="EMBL/GenBank/DDBJ databases">
        <authorList>
            <person name="Valk L.C."/>
        </authorList>
    </citation>
    <scope>NUCLEOTIDE SEQUENCE [LARGE SCALE GENOMIC DNA]</scope>
    <source>
        <strain evidence="6">GalUA</strain>
    </source>
</reference>
<dbReference type="Proteomes" id="UP000461768">
    <property type="component" value="Unassembled WGS sequence"/>
</dbReference>
<evidence type="ECO:0000256" key="5">
    <source>
        <dbReference type="ARBA" id="ARBA00023277"/>
    </source>
</evidence>
<dbReference type="PANTHER" id="PTHR37831">
    <property type="entry name" value="D-RIBOSE PYRANASE"/>
    <property type="match status" value="1"/>
</dbReference>
<dbReference type="RefSeq" id="WP_151145000.1">
    <property type="nucleotide sequence ID" value="NZ_WAGX01000005.1"/>
</dbReference>
<dbReference type="InterPro" id="IPR007721">
    <property type="entry name" value="RbsD_FucU"/>
</dbReference>
<protein>
    <recommendedName>
        <fullName evidence="2">D-ribose pyranase</fullName>
        <ecNumber evidence="2">5.4.99.62</ecNumber>
    </recommendedName>
</protein>
<dbReference type="EMBL" id="WAGX01000005">
    <property type="protein sequence ID" value="KAB1438116.1"/>
    <property type="molecule type" value="Genomic_DNA"/>
</dbReference>
<evidence type="ECO:0000313" key="6">
    <source>
        <dbReference type="EMBL" id="KAB1438116.1"/>
    </source>
</evidence>
<name>A0A7V7UG44_9FIRM</name>
<dbReference type="AlphaFoldDB" id="A0A7V7UG44"/>
<dbReference type="GO" id="GO:0062193">
    <property type="term" value="F:D-ribose pyranase activity"/>
    <property type="evidence" value="ECO:0007669"/>
    <property type="project" value="UniProtKB-EC"/>
</dbReference>
<comment type="caution">
    <text evidence="6">The sequence shown here is derived from an EMBL/GenBank/DDBJ whole genome shotgun (WGS) entry which is preliminary data.</text>
</comment>
<dbReference type="InterPro" id="IPR023064">
    <property type="entry name" value="D-ribose_pyranase"/>
</dbReference>
<dbReference type="NCBIfam" id="NF008761">
    <property type="entry name" value="PRK11797.1"/>
    <property type="match status" value="1"/>
</dbReference>
<dbReference type="GO" id="GO:0016872">
    <property type="term" value="F:intramolecular lyase activity"/>
    <property type="evidence" value="ECO:0007669"/>
    <property type="project" value="InterPro"/>
</dbReference>